<protein>
    <recommendedName>
        <fullName evidence="13">C2H2-type domain-containing protein</fullName>
    </recommendedName>
</protein>
<dbReference type="FunFam" id="3.30.160.60:FF:000446">
    <property type="entry name" value="Zinc finger protein"/>
    <property type="match status" value="1"/>
</dbReference>
<dbReference type="InterPro" id="IPR013087">
    <property type="entry name" value="Znf_C2H2_type"/>
</dbReference>
<dbReference type="Pfam" id="PF04082">
    <property type="entry name" value="Fungal_trans"/>
    <property type="match status" value="1"/>
</dbReference>
<dbReference type="OrthoDB" id="40579at2759"/>
<name>A0A2N3NAE6_9PEZI</name>
<dbReference type="InterPro" id="IPR001138">
    <property type="entry name" value="Zn2Cys6_DnaBD"/>
</dbReference>
<evidence type="ECO:0000256" key="8">
    <source>
        <dbReference type="SAM" id="MobiDB-lite"/>
    </source>
</evidence>
<dbReference type="InterPro" id="IPR036864">
    <property type="entry name" value="Zn2-C6_fun-type_DNA-bd_sf"/>
</dbReference>
<dbReference type="PROSITE" id="PS50157">
    <property type="entry name" value="ZINC_FINGER_C2H2_2"/>
    <property type="match status" value="2"/>
</dbReference>
<evidence type="ECO:0000256" key="4">
    <source>
        <dbReference type="ARBA" id="ARBA00023015"/>
    </source>
</evidence>
<dbReference type="Gene3D" id="3.30.160.60">
    <property type="entry name" value="Classic Zinc Finger"/>
    <property type="match status" value="2"/>
</dbReference>
<keyword evidence="3" id="KW-0862">Zinc</keyword>
<gene>
    <name evidence="11" type="ORF">jhhlp_004024</name>
</gene>
<dbReference type="InterPro" id="IPR036236">
    <property type="entry name" value="Znf_C2H2_sf"/>
</dbReference>
<dbReference type="GO" id="GO:0000981">
    <property type="term" value="F:DNA-binding transcription factor activity, RNA polymerase II-specific"/>
    <property type="evidence" value="ECO:0007669"/>
    <property type="project" value="InterPro"/>
</dbReference>
<feature type="compositionally biased region" description="Low complexity" evidence="8">
    <location>
        <begin position="271"/>
        <end position="280"/>
    </location>
</feature>
<dbReference type="PROSITE" id="PS00463">
    <property type="entry name" value="ZN2_CY6_FUNGAL_1"/>
    <property type="match status" value="1"/>
</dbReference>
<keyword evidence="1" id="KW-0479">Metal-binding</keyword>
<dbReference type="SMART" id="SM00066">
    <property type="entry name" value="GAL4"/>
    <property type="match status" value="1"/>
</dbReference>
<feature type="domain" description="C2H2-type" evidence="10">
    <location>
        <begin position="88"/>
        <end position="115"/>
    </location>
</feature>
<feature type="region of interest" description="Disordered" evidence="8">
    <location>
        <begin position="15"/>
        <end position="87"/>
    </location>
</feature>
<dbReference type="PROSITE" id="PS50048">
    <property type="entry name" value="ZN2_CY6_FUNGAL_2"/>
    <property type="match status" value="1"/>
</dbReference>
<evidence type="ECO:0000259" key="10">
    <source>
        <dbReference type="PROSITE" id="PS50157"/>
    </source>
</evidence>
<dbReference type="GO" id="GO:0003677">
    <property type="term" value="F:DNA binding"/>
    <property type="evidence" value="ECO:0007669"/>
    <property type="project" value="InterPro"/>
</dbReference>
<dbReference type="STRING" id="41688.A0A2N3NAE6"/>
<proteinExistence type="predicted"/>
<dbReference type="PROSITE" id="PS00028">
    <property type="entry name" value="ZINC_FINGER_C2H2_1"/>
    <property type="match status" value="2"/>
</dbReference>
<feature type="region of interest" description="Disordered" evidence="8">
    <location>
        <begin position="322"/>
        <end position="350"/>
    </location>
</feature>
<accession>A0A2N3NAE6</accession>
<feature type="region of interest" description="Disordered" evidence="8">
    <location>
        <begin position="262"/>
        <end position="284"/>
    </location>
</feature>
<dbReference type="AlphaFoldDB" id="A0A2N3NAE6"/>
<dbReference type="SMART" id="SM00355">
    <property type="entry name" value="ZnF_C2H2"/>
    <property type="match status" value="2"/>
</dbReference>
<keyword evidence="5" id="KW-0804">Transcription</keyword>
<dbReference type="Gene3D" id="4.10.240.10">
    <property type="entry name" value="Zn(2)-C6 fungal-type DNA-binding domain"/>
    <property type="match status" value="1"/>
</dbReference>
<dbReference type="Pfam" id="PF00172">
    <property type="entry name" value="Zn_clus"/>
    <property type="match status" value="1"/>
</dbReference>
<dbReference type="InterPro" id="IPR007219">
    <property type="entry name" value="XnlR_reg_dom"/>
</dbReference>
<dbReference type="SUPFAM" id="SSF57667">
    <property type="entry name" value="beta-beta-alpha zinc fingers"/>
    <property type="match status" value="1"/>
</dbReference>
<evidence type="ECO:0008006" key="13">
    <source>
        <dbReference type="Google" id="ProtNLM"/>
    </source>
</evidence>
<dbReference type="CDD" id="cd00067">
    <property type="entry name" value="GAL4"/>
    <property type="match status" value="1"/>
</dbReference>
<dbReference type="PANTHER" id="PTHR47660:SF2">
    <property type="entry name" value="TRANSCRIPTION FACTOR WITH C2H2 AND ZN(2)-CYS(6) DNA BINDING DOMAIN (EUROFUNG)"/>
    <property type="match status" value="1"/>
</dbReference>
<evidence type="ECO:0000256" key="3">
    <source>
        <dbReference type="ARBA" id="ARBA00022833"/>
    </source>
</evidence>
<dbReference type="Proteomes" id="UP000233524">
    <property type="component" value="Unassembled WGS sequence"/>
</dbReference>
<dbReference type="SUPFAM" id="SSF57701">
    <property type="entry name" value="Zn2/Cys6 DNA-binding domain"/>
    <property type="match status" value="1"/>
</dbReference>
<keyword evidence="2 7" id="KW-0863">Zinc-finger</keyword>
<dbReference type="VEuPathDB" id="FungiDB:jhhlp_004024"/>
<dbReference type="Pfam" id="PF00096">
    <property type="entry name" value="zf-C2H2"/>
    <property type="match status" value="2"/>
</dbReference>
<evidence type="ECO:0000256" key="7">
    <source>
        <dbReference type="PROSITE-ProRule" id="PRU00042"/>
    </source>
</evidence>
<evidence type="ECO:0000313" key="11">
    <source>
        <dbReference type="EMBL" id="PKS09409.1"/>
    </source>
</evidence>
<feature type="domain" description="C2H2-type" evidence="10">
    <location>
        <begin position="116"/>
        <end position="143"/>
    </location>
</feature>
<evidence type="ECO:0000259" key="9">
    <source>
        <dbReference type="PROSITE" id="PS50048"/>
    </source>
</evidence>
<feature type="compositionally biased region" description="Low complexity" evidence="8">
    <location>
        <begin position="325"/>
        <end position="340"/>
    </location>
</feature>
<sequence>MATFGQSGIDILCDAAAGSSSSSPSSHPSQPAQALRHPDRTSNVGATTPQLQRPPQPQTPSDPSLLTSQLKQPKRKHPSSPRSTQPSHVCHICNRVYERADHLTRHLRAHENARPYQCTRCPKRFNRADLLTRHEATHDRDGADAGRASIRRSDRASEACTNCAASKAKCEDEKPCTRCRKRGLTCEMAAKRFNQLRTPGSYVTGVSTPESTSSVTAGQELVARSSSLQPQYDTDMEAIGANPSFANGSARIIARDGHQTMQSPALNPISQNQQQQQQQQPTTSVGALDNTAYFNQSHNAFQNIDFSSWDLNFDDFPVPQYDTFGPSPSAGSSASKSSAKTALRDPARGHEAFKRSPWLWEPGHEDYIRRATEGINVSDDITRGLRLERVSKELYPRIRIDSRMRDKLFALVLAHNKDSGKVPSFPSLGLLNYILLVHFTQEDRKFDTWIHIGSFEPSSSLPIFIAALVTNGAMYVSAPAIWQFGMALHEVVRIGIGYHIEDRNLYTRDLRTLQTLLMNLDVGIWSGFQRNMEIAESFFLPLVTMIRRAGRFSSSPDSPDHIPSEADPPKVLQNKWHEFINRESYKRLVLHLFFHDAQSSMSLCKHPAISFTELCFSLPAARDLWLARTAEQWRDAYLAKVIPGSSVDIPNISEVMHHRDLISMSGDHVDKEISYAALLYGFRAQISSYWESTRFYSAGRQPNAPLTNYPPWVQMQYQALYRDLSVLASHAVAAVPHSRHLALTSEIMMLTTHVSLDDLQKFAGKAGEDEANRVSDSLDQYWATTAIARHAVWHAGQVLRHASSLPPATLRDFSAVAVYYASLTLWIYGLLRPNEPSPDGAAPPCVVVNAEETPQAREFIVNGAGVPSLCVGEATLPLSKENVALSTARAVLRGNYPAAEEALPPLVDSLSRLIGDLAGDGKEH</sequence>
<evidence type="ECO:0000256" key="5">
    <source>
        <dbReference type="ARBA" id="ARBA00023163"/>
    </source>
</evidence>
<organism evidence="11 12">
    <name type="scientific">Lomentospora prolificans</name>
    <dbReference type="NCBI Taxonomy" id="41688"/>
    <lineage>
        <taxon>Eukaryota</taxon>
        <taxon>Fungi</taxon>
        <taxon>Dikarya</taxon>
        <taxon>Ascomycota</taxon>
        <taxon>Pezizomycotina</taxon>
        <taxon>Sordariomycetes</taxon>
        <taxon>Hypocreomycetidae</taxon>
        <taxon>Microascales</taxon>
        <taxon>Microascaceae</taxon>
        <taxon>Lomentospora</taxon>
    </lineage>
</organism>
<dbReference type="EMBL" id="NLAX01000010">
    <property type="protein sequence ID" value="PKS09409.1"/>
    <property type="molecule type" value="Genomic_DNA"/>
</dbReference>
<dbReference type="InParanoid" id="A0A2N3NAE6"/>
<evidence type="ECO:0000256" key="2">
    <source>
        <dbReference type="ARBA" id="ARBA00022771"/>
    </source>
</evidence>
<evidence type="ECO:0000256" key="1">
    <source>
        <dbReference type="ARBA" id="ARBA00022723"/>
    </source>
</evidence>
<keyword evidence="12" id="KW-1185">Reference proteome</keyword>
<evidence type="ECO:0000256" key="6">
    <source>
        <dbReference type="ARBA" id="ARBA00023242"/>
    </source>
</evidence>
<keyword evidence="6" id="KW-0539">Nucleus</keyword>
<feature type="domain" description="Zn(2)-C6 fungal-type" evidence="9">
    <location>
        <begin position="159"/>
        <end position="188"/>
    </location>
</feature>
<feature type="compositionally biased region" description="Polar residues" evidence="8">
    <location>
        <begin position="61"/>
        <end position="71"/>
    </location>
</feature>
<feature type="compositionally biased region" description="Low complexity" evidence="8">
    <location>
        <begin position="15"/>
        <end position="34"/>
    </location>
</feature>
<dbReference type="GO" id="GO:0006351">
    <property type="term" value="P:DNA-templated transcription"/>
    <property type="evidence" value="ECO:0007669"/>
    <property type="project" value="InterPro"/>
</dbReference>
<comment type="caution">
    <text evidence="11">The sequence shown here is derived from an EMBL/GenBank/DDBJ whole genome shotgun (WGS) entry which is preliminary data.</text>
</comment>
<keyword evidence="4" id="KW-0805">Transcription regulation</keyword>
<reference evidence="11 12" key="1">
    <citation type="journal article" date="2017" name="G3 (Bethesda)">
        <title>First Draft Genome Sequence of the Pathogenic Fungus Lomentospora prolificans (Formerly Scedosporium prolificans).</title>
        <authorList>
            <person name="Luo R."/>
            <person name="Zimin A."/>
            <person name="Workman R."/>
            <person name="Fan Y."/>
            <person name="Pertea G."/>
            <person name="Grossman N."/>
            <person name="Wear M.P."/>
            <person name="Jia B."/>
            <person name="Miller H."/>
            <person name="Casadevall A."/>
            <person name="Timp W."/>
            <person name="Zhang S.X."/>
            <person name="Salzberg S.L."/>
        </authorList>
    </citation>
    <scope>NUCLEOTIDE SEQUENCE [LARGE SCALE GENOMIC DNA]</scope>
    <source>
        <strain evidence="11 12">JHH-5317</strain>
    </source>
</reference>
<evidence type="ECO:0000313" key="12">
    <source>
        <dbReference type="Proteomes" id="UP000233524"/>
    </source>
</evidence>
<dbReference type="GO" id="GO:0008270">
    <property type="term" value="F:zinc ion binding"/>
    <property type="evidence" value="ECO:0007669"/>
    <property type="project" value="UniProtKB-KW"/>
</dbReference>
<dbReference type="PANTHER" id="PTHR47660">
    <property type="entry name" value="TRANSCRIPTION FACTOR WITH C2H2 AND ZN(2)-CYS(6) DNA BINDING DOMAIN (EUROFUNG)-RELATED-RELATED"/>
    <property type="match status" value="1"/>
</dbReference>